<protein>
    <submittedName>
        <fullName evidence="1">Uncharacterized protein</fullName>
    </submittedName>
</protein>
<dbReference type="RefSeq" id="WP_238279315.1">
    <property type="nucleotide sequence ID" value="NZ_BPQL01000055.1"/>
</dbReference>
<evidence type="ECO:0000313" key="1">
    <source>
        <dbReference type="EMBL" id="MET3695395.1"/>
    </source>
</evidence>
<sequence>MSRPRSVALPWYASEHYEALRQSLSDGDKLPIQYEAWRAATEQVEREVQRSGVEVVRVPIEPGAFSAWCKAAGLPADGSARVRYATEALAS</sequence>
<organism evidence="1 2">
    <name type="scientific">Methylobacterium goesingense</name>
    <dbReference type="NCBI Taxonomy" id="243690"/>
    <lineage>
        <taxon>Bacteria</taxon>
        <taxon>Pseudomonadati</taxon>
        <taxon>Pseudomonadota</taxon>
        <taxon>Alphaproteobacteria</taxon>
        <taxon>Hyphomicrobiales</taxon>
        <taxon>Methylobacteriaceae</taxon>
        <taxon>Methylobacterium</taxon>
    </lineage>
</organism>
<dbReference type="EMBL" id="JBEPMM010000027">
    <property type="protein sequence ID" value="MET3695395.1"/>
    <property type="molecule type" value="Genomic_DNA"/>
</dbReference>
<reference evidence="1 2" key="1">
    <citation type="submission" date="2024-06" db="EMBL/GenBank/DDBJ databases">
        <title>Genomic Encyclopedia of Type Strains, Phase IV (KMG-IV): sequencing the most valuable type-strain genomes for metagenomic binning, comparative biology and taxonomic classification.</title>
        <authorList>
            <person name="Goeker M."/>
        </authorList>
    </citation>
    <scope>NUCLEOTIDE SEQUENCE [LARGE SCALE GENOMIC DNA]</scope>
    <source>
        <strain evidence="1 2">DSM 21331</strain>
    </source>
</reference>
<keyword evidence="2" id="KW-1185">Reference proteome</keyword>
<comment type="caution">
    <text evidence="1">The sequence shown here is derived from an EMBL/GenBank/DDBJ whole genome shotgun (WGS) entry which is preliminary data.</text>
</comment>
<proteinExistence type="predicted"/>
<accession>A0ABV2LC12</accession>
<name>A0ABV2LC12_9HYPH</name>
<gene>
    <name evidence="1" type="ORF">ABID43_004963</name>
</gene>
<evidence type="ECO:0000313" key="2">
    <source>
        <dbReference type="Proteomes" id="UP001549145"/>
    </source>
</evidence>
<dbReference type="Proteomes" id="UP001549145">
    <property type="component" value="Unassembled WGS sequence"/>
</dbReference>